<proteinExistence type="predicted"/>
<dbReference type="EMBL" id="KZ664670">
    <property type="protein sequence ID" value="PPS03959.1"/>
    <property type="molecule type" value="Genomic_DNA"/>
</dbReference>
<name>A0A2P5XKT4_GOSBA</name>
<protein>
    <submittedName>
        <fullName evidence="1">Uncharacterized protein</fullName>
    </submittedName>
</protein>
<dbReference type="OrthoDB" id="10325547at2759"/>
<organism evidence="1 2">
    <name type="scientific">Gossypium barbadense</name>
    <name type="common">Sea Island cotton</name>
    <name type="synonym">Hibiscus barbadensis</name>
    <dbReference type="NCBI Taxonomy" id="3634"/>
    <lineage>
        <taxon>Eukaryota</taxon>
        <taxon>Viridiplantae</taxon>
        <taxon>Streptophyta</taxon>
        <taxon>Embryophyta</taxon>
        <taxon>Tracheophyta</taxon>
        <taxon>Spermatophyta</taxon>
        <taxon>Magnoliopsida</taxon>
        <taxon>eudicotyledons</taxon>
        <taxon>Gunneridae</taxon>
        <taxon>Pentapetalae</taxon>
        <taxon>rosids</taxon>
        <taxon>malvids</taxon>
        <taxon>Malvales</taxon>
        <taxon>Malvaceae</taxon>
        <taxon>Malvoideae</taxon>
        <taxon>Gossypium</taxon>
    </lineage>
</organism>
<gene>
    <name evidence="1" type="ORF">GOBAR_AA16725</name>
</gene>
<sequence>MATSFVNSYIINDMEKTLHTWKSSDVRKNKRCGTGMNRLSKKGGHGGKFTWAGVEKHVFDVKDSNFDDPDEIVNDD</sequence>
<dbReference type="Proteomes" id="UP000239757">
    <property type="component" value="Unassembled WGS sequence"/>
</dbReference>
<dbReference type="AlphaFoldDB" id="A0A2P5XKT4"/>
<reference evidence="1 2" key="1">
    <citation type="submission" date="2015-01" db="EMBL/GenBank/DDBJ databases">
        <title>Genome of allotetraploid Gossypium barbadense reveals genomic plasticity and fiber elongation in cotton evolution.</title>
        <authorList>
            <person name="Chen X."/>
            <person name="Liu X."/>
            <person name="Zhao B."/>
            <person name="Zheng H."/>
            <person name="Hu Y."/>
            <person name="Lu G."/>
            <person name="Yang C."/>
            <person name="Chen J."/>
            <person name="Shan C."/>
            <person name="Zhang L."/>
            <person name="Zhou Y."/>
            <person name="Wang L."/>
            <person name="Guo W."/>
            <person name="Bai Y."/>
            <person name="Ruan J."/>
            <person name="Shangguan X."/>
            <person name="Mao Y."/>
            <person name="Jiang J."/>
            <person name="Zhu Y."/>
            <person name="Lei J."/>
            <person name="Kang H."/>
            <person name="Chen S."/>
            <person name="He X."/>
            <person name="Wang R."/>
            <person name="Wang Y."/>
            <person name="Chen J."/>
            <person name="Wang L."/>
            <person name="Yu S."/>
            <person name="Wang B."/>
            <person name="Wei J."/>
            <person name="Song S."/>
            <person name="Lu X."/>
            <person name="Gao Z."/>
            <person name="Gu W."/>
            <person name="Deng X."/>
            <person name="Ma D."/>
            <person name="Wang S."/>
            <person name="Liang W."/>
            <person name="Fang L."/>
            <person name="Cai C."/>
            <person name="Zhu X."/>
            <person name="Zhou B."/>
            <person name="Zhang Y."/>
            <person name="Chen Z."/>
            <person name="Xu S."/>
            <person name="Zhu R."/>
            <person name="Wang S."/>
            <person name="Zhang T."/>
            <person name="Zhao G."/>
        </authorList>
    </citation>
    <scope>NUCLEOTIDE SEQUENCE [LARGE SCALE GENOMIC DNA]</scope>
    <source>
        <strain evidence="2">cv. Xinhai21</strain>
        <tissue evidence="1">Leaf</tissue>
    </source>
</reference>
<evidence type="ECO:0000313" key="1">
    <source>
        <dbReference type="EMBL" id="PPS03959.1"/>
    </source>
</evidence>
<accession>A0A2P5XKT4</accession>
<evidence type="ECO:0000313" key="2">
    <source>
        <dbReference type="Proteomes" id="UP000239757"/>
    </source>
</evidence>